<reference evidence="1" key="2">
    <citation type="journal article" date="2015" name="Fish Shellfish Immunol.">
        <title>Early steps in the European eel (Anguilla anguilla)-Vibrio vulnificus interaction in the gills: Role of the RtxA13 toxin.</title>
        <authorList>
            <person name="Callol A."/>
            <person name="Pajuelo D."/>
            <person name="Ebbesson L."/>
            <person name="Teles M."/>
            <person name="MacKenzie S."/>
            <person name="Amaro C."/>
        </authorList>
    </citation>
    <scope>NUCLEOTIDE SEQUENCE</scope>
</reference>
<dbReference type="EMBL" id="GBXM01091520">
    <property type="protein sequence ID" value="JAH17057.1"/>
    <property type="molecule type" value="Transcribed_RNA"/>
</dbReference>
<organism evidence="1">
    <name type="scientific">Anguilla anguilla</name>
    <name type="common">European freshwater eel</name>
    <name type="synonym">Muraena anguilla</name>
    <dbReference type="NCBI Taxonomy" id="7936"/>
    <lineage>
        <taxon>Eukaryota</taxon>
        <taxon>Metazoa</taxon>
        <taxon>Chordata</taxon>
        <taxon>Craniata</taxon>
        <taxon>Vertebrata</taxon>
        <taxon>Euteleostomi</taxon>
        <taxon>Actinopterygii</taxon>
        <taxon>Neopterygii</taxon>
        <taxon>Teleostei</taxon>
        <taxon>Anguilliformes</taxon>
        <taxon>Anguillidae</taxon>
        <taxon>Anguilla</taxon>
    </lineage>
</organism>
<accession>A0A0E9QKL7</accession>
<name>A0A0E9QKL7_ANGAN</name>
<evidence type="ECO:0000313" key="1">
    <source>
        <dbReference type="EMBL" id="JAH17057.1"/>
    </source>
</evidence>
<proteinExistence type="predicted"/>
<reference evidence="1" key="1">
    <citation type="submission" date="2014-11" db="EMBL/GenBank/DDBJ databases">
        <authorList>
            <person name="Amaro Gonzalez C."/>
        </authorList>
    </citation>
    <scope>NUCLEOTIDE SEQUENCE</scope>
</reference>
<sequence>MLNSDIMSVLYTVSVLQNKYCITAIFY</sequence>
<dbReference type="AlphaFoldDB" id="A0A0E9QKL7"/>
<protein>
    <submittedName>
        <fullName evidence="1">Uncharacterized protein</fullName>
    </submittedName>
</protein>